<feature type="region of interest" description="Disordered" evidence="1">
    <location>
        <begin position="1030"/>
        <end position="1072"/>
    </location>
</feature>
<feature type="region of interest" description="Disordered" evidence="1">
    <location>
        <begin position="1120"/>
        <end position="1149"/>
    </location>
</feature>
<feature type="domain" description="PhoD-like phosphatase" evidence="2">
    <location>
        <begin position="605"/>
        <end position="865"/>
    </location>
</feature>
<gene>
    <name evidence="3" type="ORF">PV09_07524</name>
</gene>
<dbReference type="OrthoDB" id="9999821at2759"/>
<dbReference type="CDD" id="cd07389">
    <property type="entry name" value="MPP_PhoD"/>
    <property type="match status" value="1"/>
</dbReference>
<evidence type="ECO:0000256" key="1">
    <source>
        <dbReference type="SAM" id="MobiDB-lite"/>
    </source>
</evidence>
<dbReference type="PANTHER" id="PTHR46689">
    <property type="entry name" value="MEMBRANE PROTEIN, PUTATIVE-RELATED"/>
    <property type="match status" value="1"/>
</dbReference>
<feature type="compositionally biased region" description="Low complexity" evidence="1">
    <location>
        <begin position="114"/>
        <end position="125"/>
    </location>
</feature>
<sequence>MSNTARRQSNSSALRYSADFASDRSPLQKVESIVNGMRQDMSKEEKRARLLEAEERLAASRRKGPVHSSNSGGNATTAQRPGRYTEDPNVADEPAQSRPLERSVTTRTDYRTEAPPASTSALSPSEMRRQARARLSNQAEPLQDYSVVRNDSRRRSDGVQPRVLSKPPPHDTRAVSDPYSQPPARQRSVREGRVFDADPDYVESGYNKPMMSAERQQDYPPHGYGRDEDVDAQFRGTSSGGVLGRVKSIFKRNKRRDSMPAQEQYSAPDAYEPAADSKQHHHHLHFHNNEDHARRYQSPRYRDYRQDAQTASIGATDTAQAAQDPSAAPLIPAAKVQDNRAWWEKPPPSSTSRRRSMGPGAGEGTAAAQDSAAAVPAAKQPVTTNRRAETHQTSYQQPQPGQQTYFQPQLYLKCGPLLRFTGLRKSSQTPNKDVWTGSIMIVTLDSKSRYDTPPSLRIFKQPVDLLPPPPGHIDEASGQQLPPEYVDPVAGQIKMSRVGKTLYVKPVETLDEKRDLSRIEDDSGLFEEQRSQPLQPPSGKGTTGGLRSVGQDGELRGKFQDIPAYVLYKERGVTFWKWNLEIGLSDRQLRLAYRINRGPAVGFWVPARGETMNIMFHTCNGFSLSVEPDEFSGPDPLWRDVLNAHQTRPFHAMIGGGDQIYMDAATVQTKYFGEWANSKNPHYKHNAPFTAEMQEELEKFYLNRYSMWFSQGMFGLANSQIPMINMWDDHDIIDGFGSYPDHTMSCPVMSGIGNVAFKYYMLFQHQSLPIEDQATEPSWLLGAERGPYITELSRSLFMWLGRRTALLALDCRTERTRDEILSQGTWDLVFERLRKEIVKGETHHLLVLLGVPIAYPRLNFLENILTSRLMDPVKALGRTGVLGGFVNKFDGGAEILDDLDDHWTAKHHKDERNWFIQELQELAADLSVRITILSGDVHLCAVGQFYSNKTLGIPKDQDHRYMPNVISSAIVNTPPADMVADVLNKRNKVHHLDDETDEDMVPIFSEDVNNKARNNKHLLPRRNWCSIREYKPEMTPPPTPSPPMTPDGSYKQRPGLTRSLSLGRGPSLPGAGLIRRLSQRGQRNSVSHPPVAFNQRMHDPEYYNRRASTDAVRRGSADISRARGAEHVSESDLARGPANERPNPFMRRPTIVLPNNPKYMVNLRGGLDIRLNCENERGDPAGTTTEYRLIVPTLDYRGDGDPNPEEVKPQSRLSKLFRSATSRRAQPNYSEESLTPPPSVHQHNKPPPSRPTNDSFDSIQQEPVPVAAIHQRHARRDSLNPPEQVVKGPNGLPTKSKKAERPVANSSAPVPSVAQTGPTPSTGFSMRRQDPPQAQQQRRSQQYTVSPRAETYAGPNTIIPDHLPPPPPGQPPASTTQRAVLTGDQRVASDSRYSARRTSEGQTVGEKKRASAGNGGAGYV</sequence>
<feature type="compositionally biased region" description="Basic and acidic residues" evidence="1">
    <location>
        <begin position="1120"/>
        <end position="1133"/>
    </location>
</feature>
<feature type="compositionally biased region" description="Pro residues" evidence="1">
    <location>
        <begin position="1034"/>
        <end position="1045"/>
    </location>
</feature>
<dbReference type="GeneID" id="27315497"/>
<feature type="compositionally biased region" description="Polar residues" evidence="1">
    <location>
        <begin position="1"/>
        <end position="14"/>
    </location>
</feature>
<dbReference type="EMBL" id="KN847558">
    <property type="protein sequence ID" value="KIW01007.1"/>
    <property type="molecule type" value="Genomic_DNA"/>
</dbReference>
<dbReference type="VEuPathDB" id="FungiDB:PV09_07524"/>
<dbReference type="InterPro" id="IPR043904">
    <property type="entry name" value="PhoD_2-like"/>
</dbReference>
<accession>A0A0D1YJJ0</accession>
<dbReference type="InParanoid" id="A0A0D1YJJ0"/>
<proteinExistence type="predicted"/>
<dbReference type="GO" id="GO:0016020">
    <property type="term" value="C:membrane"/>
    <property type="evidence" value="ECO:0007669"/>
    <property type="project" value="TreeGrafter"/>
</dbReference>
<dbReference type="InterPro" id="IPR038607">
    <property type="entry name" value="PhoD-like_sf"/>
</dbReference>
<dbReference type="RefSeq" id="XP_016210876.1">
    <property type="nucleotide sequence ID" value="XM_016361301.1"/>
</dbReference>
<feature type="region of interest" description="Disordered" evidence="1">
    <location>
        <begin position="523"/>
        <end position="552"/>
    </location>
</feature>
<feature type="compositionally biased region" description="Pro residues" evidence="1">
    <location>
        <begin position="1362"/>
        <end position="1371"/>
    </location>
</feature>
<feature type="compositionally biased region" description="Polar residues" evidence="1">
    <location>
        <begin position="1304"/>
        <end position="1324"/>
    </location>
</feature>
<feature type="compositionally biased region" description="Polar residues" evidence="1">
    <location>
        <begin position="1251"/>
        <end position="1261"/>
    </location>
</feature>
<organism evidence="3 4">
    <name type="scientific">Verruconis gallopava</name>
    <dbReference type="NCBI Taxonomy" id="253628"/>
    <lineage>
        <taxon>Eukaryota</taxon>
        <taxon>Fungi</taxon>
        <taxon>Dikarya</taxon>
        <taxon>Ascomycota</taxon>
        <taxon>Pezizomycotina</taxon>
        <taxon>Dothideomycetes</taxon>
        <taxon>Pleosporomycetidae</taxon>
        <taxon>Venturiales</taxon>
        <taxon>Sympoventuriaceae</taxon>
        <taxon>Verruconis</taxon>
    </lineage>
</organism>
<feature type="compositionally biased region" description="Basic and acidic residues" evidence="1">
    <location>
        <begin position="1196"/>
        <end position="1209"/>
    </location>
</feature>
<dbReference type="InterPro" id="IPR018946">
    <property type="entry name" value="PhoD-like_MPP"/>
</dbReference>
<feature type="compositionally biased region" description="Low complexity" evidence="1">
    <location>
        <begin position="392"/>
        <end position="401"/>
    </location>
</feature>
<feature type="compositionally biased region" description="Polar residues" evidence="1">
    <location>
        <begin position="1219"/>
        <end position="1233"/>
    </location>
</feature>
<protein>
    <recommendedName>
        <fullName evidence="2">PhoD-like phosphatase domain-containing protein</fullName>
    </recommendedName>
</protein>
<feature type="region of interest" description="Disordered" evidence="1">
    <location>
        <begin position="332"/>
        <end position="401"/>
    </location>
</feature>
<dbReference type="Proteomes" id="UP000053259">
    <property type="component" value="Unassembled WGS sequence"/>
</dbReference>
<feature type="compositionally biased region" description="Polar residues" evidence="1">
    <location>
        <begin position="67"/>
        <end position="79"/>
    </location>
</feature>
<dbReference type="Gene3D" id="3.60.21.70">
    <property type="entry name" value="PhoD-like phosphatase"/>
    <property type="match status" value="1"/>
</dbReference>
<evidence type="ECO:0000259" key="2">
    <source>
        <dbReference type="Pfam" id="PF19050"/>
    </source>
</evidence>
<feature type="region of interest" description="Disordered" evidence="1">
    <location>
        <begin position="1"/>
        <end position="282"/>
    </location>
</feature>
<feature type="compositionally biased region" description="Basic and acidic residues" evidence="1">
    <location>
        <begin position="40"/>
        <end position="58"/>
    </location>
</feature>
<dbReference type="PANTHER" id="PTHR46689:SF1">
    <property type="entry name" value="PHOD-LIKE PHOSPHATASE DOMAIN-CONTAINING PROTEIN"/>
    <property type="match status" value="1"/>
</dbReference>
<evidence type="ECO:0000313" key="3">
    <source>
        <dbReference type="EMBL" id="KIW01007.1"/>
    </source>
</evidence>
<reference evidence="3 4" key="1">
    <citation type="submission" date="2015-01" db="EMBL/GenBank/DDBJ databases">
        <title>The Genome Sequence of Ochroconis gallopava CBS43764.</title>
        <authorList>
            <consortium name="The Broad Institute Genomics Platform"/>
            <person name="Cuomo C."/>
            <person name="de Hoog S."/>
            <person name="Gorbushina A."/>
            <person name="Stielow B."/>
            <person name="Teixiera M."/>
            <person name="Abouelleil A."/>
            <person name="Chapman S.B."/>
            <person name="Priest M."/>
            <person name="Young S.K."/>
            <person name="Wortman J."/>
            <person name="Nusbaum C."/>
            <person name="Birren B."/>
        </authorList>
    </citation>
    <scope>NUCLEOTIDE SEQUENCE [LARGE SCALE GENOMIC DNA]</scope>
    <source>
        <strain evidence="3 4">CBS 43764</strain>
    </source>
</reference>
<feature type="compositionally biased region" description="Low complexity" evidence="1">
    <location>
        <begin position="364"/>
        <end position="378"/>
    </location>
</feature>
<name>A0A0D1YJJ0_9PEZI</name>
<feature type="region of interest" description="Disordered" evidence="1">
    <location>
        <begin position="1194"/>
        <end position="1420"/>
    </location>
</feature>
<dbReference type="STRING" id="253628.A0A0D1YJJ0"/>
<dbReference type="Pfam" id="PF19050">
    <property type="entry name" value="PhoD_2"/>
    <property type="match status" value="2"/>
</dbReference>
<feature type="compositionally biased region" description="Pro residues" evidence="1">
    <location>
        <begin position="1235"/>
        <end position="1250"/>
    </location>
</feature>
<evidence type="ECO:0000313" key="4">
    <source>
        <dbReference type="Proteomes" id="UP000053259"/>
    </source>
</evidence>
<dbReference type="HOGENOM" id="CLU_000998_2_1_1"/>
<feature type="compositionally biased region" description="Low complexity" evidence="1">
    <location>
        <begin position="1331"/>
        <end position="1342"/>
    </location>
</feature>
<feature type="domain" description="PhoD-like phosphatase" evidence="2">
    <location>
        <begin position="873"/>
        <end position="1034"/>
    </location>
</feature>
<keyword evidence="4" id="KW-1185">Reference proteome</keyword>